<proteinExistence type="predicted"/>
<evidence type="ECO:0000256" key="1">
    <source>
        <dbReference type="ARBA" id="ARBA00004613"/>
    </source>
</evidence>
<keyword evidence="2" id="KW-0964">Secreted</keyword>
<sequence>MRPLPKAVTGTLPEGPAYYVDPSKGDDTQPGTREKPWKSLKHGTRQLKAGETLVLRAGTYYERVSLTRSGTEEKPITITSHPGELAVIDGGLREFLEEPAKSWEPFAGGAEGEYVSTKSYLHLDDRKPPRQFLPASWEPMWGIEDERPLVLGNFAGSMVPLHGYRTVADLRATNELWKGDKKDMRDDGLYCGPGMWFNRETGRIHIRLAHHQLEGLGDRAYRGETDPRKTASRDRSRIWR</sequence>
<evidence type="ECO:0000256" key="2">
    <source>
        <dbReference type="ARBA" id="ARBA00022525"/>
    </source>
</evidence>
<dbReference type="SUPFAM" id="SSF51126">
    <property type="entry name" value="Pectin lyase-like"/>
    <property type="match status" value="1"/>
</dbReference>
<dbReference type="GO" id="GO:0005576">
    <property type="term" value="C:extracellular region"/>
    <property type="evidence" value="ECO:0007669"/>
    <property type="project" value="UniProtKB-SubCell"/>
</dbReference>
<accession>A0A366HSD3</accession>
<dbReference type="Gene3D" id="2.160.20.10">
    <property type="entry name" value="Single-stranded right-handed beta-helix, Pectin lyase-like"/>
    <property type="match status" value="1"/>
</dbReference>
<reference evidence="5 6" key="1">
    <citation type="submission" date="2018-06" db="EMBL/GenBank/DDBJ databases">
        <title>Genomic Encyclopedia of Type Strains, Phase IV (KMG-IV): sequencing the most valuable type-strain genomes for metagenomic binning, comparative biology and taxonomic classification.</title>
        <authorList>
            <person name="Goeker M."/>
        </authorList>
    </citation>
    <scope>NUCLEOTIDE SEQUENCE [LARGE SCALE GENOMIC DNA]</scope>
    <source>
        <strain evidence="5 6">DSM 25532</strain>
    </source>
</reference>
<dbReference type="PANTHER" id="PTHR40088:SF2">
    <property type="entry name" value="SECRETED SUGAR HYDROLASE"/>
    <property type="match status" value="1"/>
</dbReference>
<protein>
    <recommendedName>
        <fullName evidence="7">DUF1565 domain-containing protein</fullName>
    </recommendedName>
</protein>
<dbReference type="PANTHER" id="PTHR40088">
    <property type="entry name" value="PECTATE LYASE (EUROFUNG)"/>
    <property type="match status" value="1"/>
</dbReference>
<evidence type="ECO:0000256" key="4">
    <source>
        <dbReference type="SAM" id="MobiDB-lite"/>
    </source>
</evidence>
<evidence type="ECO:0008006" key="7">
    <source>
        <dbReference type="Google" id="ProtNLM"/>
    </source>
</evidence>
<evidence type="ECO:0000313" key="6">
    <source>
        <dbReference type="Proteomes" id="UP000253426"/>
    </source>
</evidence>
<comment type="subcellular location">
    <subcellularLocation>
        <location evidence="1">Secreted</location>
    </subcellularLocation>
</comment>
<dbReference type="InterPro" id="IPR052052">
    <property type="entry name" value="Polysaccharide_Lyase_9"/>
</dbReference>
<keyword evidence="6" id="KW-1185">Reference proteome</keyword>
<dbReference type="InterPro" id="IPR012334">
    <property type="entry name" value="Pectin_lyas_fold"/>
</dbReference>
<dbReference type="InterPro" id="IPR011050">
    <property type="entry name" value="Pectin_lyase_fold/virulence"/>
</dbReference>
<feature type="region of interest" description="Disordered" evidence="4">
    <location>
        <begin position="1"/>
        <end position="41"/>
    </location>
</feature>
<dbReference type="AlphaFoldDB" id="A0A366HSD3"/>
<evidence type="ECO:0000256" key="3">
    <source>
        <dbReference type="ARBA" id="ARBA00022729"/>
    </source>
</evidence>
<name>A0A366HSD3_9BACT</name>
<organism evidence="5 6">
    <name type="scientific">Roseimicrobium gellanilyticum</name>
    <dbReference type="NCBI Taxonomy" id="748857"/>
    <lineage>
        <taxon>Bacteria</taxon>
        <taxon>Pseudomonadati</taxon>
        <taxon>Verrucomicrobiota</taxon>
        <taxon>Verrucomicrobiia</taxon>
        <taxon>Verrucomicrobiales</taxon>
        <taxon>Verrucomicrobiaceae</taxon>
        <taxon>Roseimicrobium</taxon>
    </lineage>
</organism>
<feature type="compositionally biased region" description="Basic and acidic residues" evidence="4">
    <location>
        <begin position="23"/>
        <end position="37"/>
    </location>
</feature>
<feature type="region of interest" description="Disordered" evidence="4">
    <location>
        <begin position="220"/>
        <end position="240"/>
    </location>
</feature>
<keyword evidence="3" id="KW-0732">Signal</keyword>
<dbReference type="GO" id="GO:0016837">
    <property type="term" value="F:carbon-oxygen lyase activity, acting on polysaccharides"/>
    <property type="evidence" value="ECO:0007669"/>
    <property type="project" value="TreeGrafter"/>
</dbReference>
<dbReference type="EMBL" id="QNRR01000003">
    <property type="protein sequence ID" value="RBP45452.1"/>
    <property type="molecule type" value="Genomic_DNA"/>
</dbReference>
<dbReference type="Proteomes" id="UP000253426">
    <property type="component" value="Unassembled WGS sequence"/>
</dbReference>
<comment type="caution">
    <text evidence="5">The sequence shown here is derived from an EMBL/GenBank/DDBJ whole genome shotgun (WGS) entry which is preliminary data.</text>
</comment>
<evidence type="ECO:0000313" key="5">
    <source>
        <dbReference type="EMBL" id="RBP45452.1"/>
    </source>
</evidence>
<gene>
    <name evidence="5" type="ORF">DES53_103452</name>
</gene>